<evidence type="ECO:0000256" key="8">
    <source>
        <dbReference type="ARBA" id="ARBA00022840"/>
    </source>
</evidence>
<feature type="domain" description="ABC transporter" evidence="11">
    <location>
        <begin position="253"/>
        <end position="499"/>
    </location>
</feature>
<evidence type="ECO:0000256" key="2">
    <source>
        <dbReference type="ARBA" id="ARBA00022448"/>
    </source>
</evidence>
<evidence type="ECO:0000256" key="1">
    <source>
        <dbReference type="ARBA" id="ARBA00004202"/>
    </source>
</evidence>
<evidence type="ECO:0000313" key="13">
    <source>
        <dbReference type="Proteomes" id="UP000515860"/>
    </source>
</evidence>
<dbReference type="InterPro" id="IPR027417">
    <property type="entry name" value="P-loop_NTPase"/>
</dbReference>
<dbReference type="Pfam" id="PF00005">
    <property type="entry name" value="ABC_tran"/>
    <property type="match status" value="2"/>
</dbReference>
<dbReference type="CDD" id="cd03216">
    <property type="entry name" value="ABC_Carb_Monos_I"/>
    <property type="match status" value="1"/>
</dbReference>
<dbReference type="AlphaFoldDB" id="A0A7G9GBI1"/>
<organism evidence="12 13">
    <name type="scientific">Wansuia hejianensis</name>
    <dbReference type="NCBI Taxonomy" id="2763667"/>
    <lineage>
        <taxon>Bacteria</taxon>
        <taxon>Bacillati</taxon>
        <taxon>Bacillota</taxon>
        <taxon>Clostridia</taxon>
        <taxon>Lachnospirales</taxon>
        <taxon>Lachnospiraceae</taxon>
        <taxon>Wansuia</taxon>
    </lineage>
</organism>
<dbReference type="GO" id="GO:0016887">
    <property type="term" value="F:ATP hydrolysis activity"/>
    <property type="evidence" value="ECO:0007669"/>
    <property type="project" value="InterPro"/>
</dbReference>
<dbReference type="PROSITE" id="PS00211">
    <property type="entry name" value="ABC_TRANSPORTER_1"/>
    <property type="match status" value="1"/>
</dbReference>
<name>A0A7G9GBI1_9FIRM</name>
<keyword evidence="4" id="KW-0997">Cell inner membrane</keyword>
<evidence type="ECO:0000259" key="11">
    <source>
        <dbReference type="PROSITE" id="PS50893"/>
    </source>
</evidence>
<dbReference type="InterPro" id="IPR003439">
    <property type="entry name" value="ABC_transporter-like_ATP-bd"/>
</dbReference>
<evidence type="ECO:0000256" key="5">
    <source>
        <dbReference type="ARBA" id="ARBA00022597"/>
    </source>
</evidence>
<dbReference type="PANTHER" id="PTHR43790">
    <property type="entry name" value="CARBOHYDRATE TRANSPORT ATP-BINDING PROTEIN MG119-RELATED"/>
    <property type="match status" value="1"/>
</dbReference>
<keyword evidence="10" id="KW-0472">Membrane</keyword>
<dbReference type="Gene3D" id="3.40.50.300">
    <property type="entry name" value="P-loop containing nucleotide triphosphate hydrolases"/>
    <property type="match status" value="2"/>
</dbReference>
<evidence type="ECO:0000256" key="6">
    <source>
        <dbReference type="ARBA" id="ARBA00022737"/>
    </source>
</evidence>
<dbReference type="KEGG" id="whj:H9Q79_14920"/>
<dbReference type="FunFam" id="3.40.50.300:FF:000127">
    <property type="entry name" value="Ribose import ATP-binding protein RbsA"/>
    <property type="match status" value="1"/>
</dbReference>
<keyword evidence="5" id="KW-0762">Sugar transport</keyword>
<proteinExistence type="predicted"/>
<dbReference type="Proteomes" id="UP000515860">
    <property type="component" value="Chromosome"/>
</dbReference>
<keyword evidence="13" id="KW-1185">Reference proteome</keyword>
<evidence type="ECO:0000313" key="12">
    <source>
        <dbReference type="EMBL" id="QNM08163.1"/>
    </source>
</evidence>
<dbReference type="GO" id="GO:0005524">
    <property type="term" value="F:ATP binding"/>
    <property type="evidence" value="ECO:0007669"/>
    <property type="project" value="UniProtKB-KW"/>
</dbReference>
<keyword evidence="6" id="KW-0677">Repeat</keyword>
<dbReference type="EMBL" id="CP060635">
    <property type="protein sequence ID" value="QNM08163.1"/>
    <property type="molecule type" value="Genomic_DNA"/>
</dbReference>
<protein>
    <submittedName>
        <fullName evidence="12">ATP-binding cassette domain-containing protein</fullName>
    </submittedName>
</protein>
<evidence type="ECO:0000256" key="3">
    <source>
        <dbReference type="ARBA" id="ARBA00022475"/>
    </source>
</evidence>
<evidence type="ECO:0000256" key="7">
    <source>
        <dbReference type="ARBA" id="ARBA00022741"/>
    </source>
</evidence>
<gene>
    <name evidence="12" type="ORF">H9Q79_14920</name>
</gene>
<evidence type="ECO:0000256" key="9">
    <source>
        <dbReference type="ARBA" id="ARBA00022967"/>
    </source>
</evidence>
<dbReference type="CDD" id="cd03215">
    <property type="entry name" value="ABC_Carb_Monos_II"/>
    <property type="match status" value="1"/>
</dbReference>
<dbReference type="InterPro" id="IPR050107">
    <property type="entry name" value="ABC_carbohydrate_import_ATPase"/>
</dbReference>
<keyword evidence="3" id="KW-1003">Cell membrane</keyword>
<dbReference type="PANTHER" id="PTHR43790:SF6">
    <property type="entry name" value="ARABINOSE IMPORT ATP-BINDING PROTEIN ARAG"/>
    <property type="match status" value="1"/>
</dbReference>
<dbReference type="InterPro" id="IPR017871">
    <property type="entry name" value="ABC_transporter-like_CS"/>
</dbReference>
<reference evidence="12 13" key="1">
    <citation type="submission" date="2020-08" db="EMBL/GenBank/DDBJ databases">
        <authorList>
            <person name="Liu C."/>
            <person name="Sun Q."/>
        </authorList>
    </citation>
    <scope>NUCLEOTIDE SEQUENCE [LARGE SCALE GENOMIC DNA]</scope>
    <source>
        <strain evidence="12 13">NSJ-29</strain>
    </source>
</reference>
<keyword evidence="9" id="KW-1278">Translocase</keyword>
<dbReference type="SUPFAM" id="SSF52540">
    <property type="entry name" value="P-loop containing nucleoside triphosphate hydrolases"/>
    <property type="match status" value="2"/>
</dbReference>
<dbReference type="SMART" id="SM00382">
    <property type="entry name" value="AAA"/>
    <property type="match status" value="2"/>
</dbReference>
<sequence length="508" mass="56039">MEKYLEFKNVKKSFPGVMALKGVSFRADAGRVMALLGENGAGKSTLLKVMSGDLQPEEGEIIISGESKKFASPRDAIDTGISVIYQERQSVPELSVMENVFSGDLPLTKLGFIDKKKMREETQKIIDKFDLPIHPSDKVGMLSVAHQQMVEIMKSYRRNSEIIAFDEPTSSLADHEVVKLFELIRELKKEGKIILYVSHRMAEIFEICDDIVVFKDGAHVKDFDAHSVKEDELISAMVGRDIGDVFSTLSRNTKFGDVLLEAKGMGSSKIHNISFQLRAGEVIGFAGLVGAGRTETVRALFGADKLTEGEIYLEGKKVIFKSPADAIREGIAFCPEDRKAQGLILHSTVRENISVPVLKKIRGGSVFLNRAEEKKLADTAVEKYSIKTPTIEKKCVELSGGNQQKVILGRWTSEKMPVKVLILDEPTKGIDVGTKAEIYQTICNFAKEGIGIIFISSELPEVLGISDRLYVMREGHITGCLDRNEATEESILTLAMSDTDNQNGGEGK</sequence>
<keyword evidence="8 12" id="KW-0067">ATP-binding</keyword>
<comment type="subcellular location">
    <subcellularLocation>
        <location evidence="1">Cell membrane</location>
        <topology evidence="1">Peripheral membrane protein</topology>
    </subcellularLocation>
</comment>
<accession>A0A7G9GBI1</accession>
<evidence type="ECO:0000256" key="4">
    <source>
        <dbReference type="ARBA" id="ARBA00022519"/>
    </source>
</evidence>
<keyword evidence="2" id="KW-0813">Transport</keyword>
<dbReference type="PROSITE" id="PS50893">
    <property type="entry name" value="ABC_TRANSPORTER_2"/>
    <property type="match status" value="2"/>
</dbReference>
<feature type="domain" description="ABC transporter" evidence="11">
    <location>
        <begin position="5"/>
        <end position="241"/>
    </location>
</feature>
<evidence type="ECO:0000256" key="10">
    <source>
        <dbReference type="ARBA" id="ARBA00023136"/>
    </source>
</evidence>
<dbReference type="RefSeq" id="WP_249328645.1">
    <property type="nucleotide sequence ID" value="NZ_CP060635.1"/>
</dbReference>
<dbReference type="GO" id="GO:0005886">
    <property type="term" value="C:plasma membrane"/>
    <property type="evidence" value="ECO:0007669"/>
    <property type="project" value="UniProtKB-SubCell"/>
</dbReference>
<dbReference type="InterPro" id="IPR003593">
    <property type="entry name" value="AAA+_ATPase"/>
</dbReference>
<keyword evidence="7" id="KW-0547">Nucleotide-binding</keyword>